<evidence type="ECO:0000256" key="1">
    <source>
        <dbReference type="ARBA" id="ARBA00022679"/>
    </source>
</evidence>
<reference evidence="4 5" key="1">
    <citation type="submission" date="2018-05" db="EMBL/GenBank/DDBJ databases">
        <title>Evolution of GPA BGCs.</title>
        <authorList>
            <person name="Waglechner N."/>
            <person name="Wright G.D."/>
        </authorList>
    </citation>
    <scope>NUCLEOTIDE SEQUENCE [LARGE SCALE GENOMIC DNA]</scope>
    <source>
        <strain evidence="4 5">A82846</strain>
    </source>
</reference>
<keyword evidence="1 4" id="KW-0808">Transferase</keyword>
<keyword evidence="2 4" id="KW-0548">Nucleotidyltransferase</keyword>
<name>A0A428YQS5_KIBAR</name>
<dbReference type="EMBL" id="QHKI01000064">
    <property type="protein sequence ID" value="RSM70815.1"/>
    <property type="molecule type" value="Genomic_DNA"/>
</dbReference>
<feature type="domain" description="MobA-like NTP transferase" evidence="3">
    <location>
        <begin position="7"/>
        <end position="136"/>
    </location>
</feature>
<dbReference type="Proteomes" id="UP000287547">
    <property type="component" value="Unassembled WGS sequence"/>
</dbReference>
<dbReference type="Gene3D" id="3.90.550.10">
    <property type="entry name" value="Spore Coat Polysaccharide Biosynthesis Protein SpsA, Chain A"/>
    <property type="match status" value="1"/>
</dbReference>
<evidence type="ECO:0000313" key="4">
    <source>
        <dbReference type="EMBL" id="RSM70815.1"/>
    </source>
</evidence>
<proteinExistence type="predicted"/>
<dbReference type="SUPFAM" id="SSF53448">
    <property type="entry name" value="Nucleotide-diphospho-sugar transferases"/>
    <property type="match status" value="1"/>
</dbReference>
<dbReference type="GO" id="GO:0016779">
    <property type="term" value="F:nucleotidyltransferase activity"/>
    <property type="evidence" value="ECO:0007669"/>
    <property type="project" value="UniProtKB-KW"/>
</dbReference>
<organism evidence="4 5">
    <name type="scientific">Kibdelosporangium aridum</name>
    <dbReference type="NCBI Taxonomy" id="2030"/>
    <lineage>
        <taxon>Bacteria</taxon>
        <taxon>Bacillati</taxon>
        <taxon>Actinomycetota</taxon>
        <taxon>Actinomycetes</taxon>
        <taxon>Pseudonocardiales</taxon>
        <taxon>Pseudonocardiaceae</taxon>
        <taxon>Kibdelosporangium</taxon>
    </lineage>
</organism>
<evidence type="ECO:0000256" key="2">
    <source>
        <dbReference type="ARBA" id="ARBA00022695"/>
    </source>
</evidence>
<comment type="caution">
    <text evidence="4">The sequence shown here is derived from an EMBL/GenBank/DDBJ whole genome shotgun (WGS) entry which is preliminary data.</text>
</comment>
<dbReference type="PANTHER" id="PTHR43584">
    <property type="entry name" value="NUCLEOTIDYL TRANSFERASE"/>
    <property type="match status" value="1"/>
</dbReference>
<protein>
    <submittedName>
        <fullName evidence="4">Phosphocholine cytidylyltransferase family protein</fullName>
    </submittedName>
</protein>
<sequence>MDREVRVIIPAAGVGSRLRPYTEDAPKALVPIAGKPLIWHTMRRLAKMKVSEVVVVSGYMSEMLRASLEACPDTPPLRFVENPDFASTNSIVSLGLTKPFWDTPFCVIDGDVLVSCDLLQRVLDSPRDVLAVDTSKVYADIDMKVRIHDGRAVDFGKDLSPSARQGEFFGVSRWSPANAARLASAIDELLAAGKVGEWYESAMRRLAVEGGLDVLDATTDEWAEVDSAADIPTATALVERDEASFA</sequence>
<dbReference type="InterPro" id="IPR025877">
    <property type="entry name" value="MobA-like_NTP_Trfase"/>
</dbReference>
<dbReference type="InterPro" id="IPR029044">
    <property type="entry name" value="Nucleotide-diphossugar_trans"/>
</dbReference>
<dbReference type="OrthoDB" id="9801810at2"/>
<dbReference type="Pfam" id="PF12804">
    <property type="entry name" value="NTP_transf_3"/>
    <property type="match status" value="1"/>
</dbReference>
<dbReference type="PANTHER" id="PTHR43584:SF8">
    <property type="entry name" value="N-ACETYLMURAMATE ALPHA-1-PHOSPHATE URIDYLYLTRANSFERASE"/>
    <property type="match status" value="1"/>
</dbReference>
<gene>
    <name evidence="4" type="ORF">DMH04_44210</name>
</gene>
<evidence type="ECO:0000313" key="5">
    <source>
        <dbReference type="Proteomes" id="UP000287547"/>
    </source>
</evidence>
<accession>A0A428YQS5</accession>
<dbReference type="CDD" id="cd02523">
    <property type="entry name" value="PC_cytidylyltransferase"/>
    <property type="match status" value="1"/>
</dbReference>
<dbReference type="InterPro" id="IPR050065">
    <property type="entry name" value="GlmU-like"/>
</dbReference>
<dbReference type="AlphaFoldDB" id="A0A428YQS5"/>
<evidence type="ECO:0000259" key="3">
    <source>
        <dbReference type="Pfam" id="PF12804"/>
    </source>
</evidence>